<dbReference type="Gene3D" id="2.70.70.10">
    <property type="entry name" value="Glucose Permease (Domain IIA)"/>
    <property type="match status" value="1"/>
</dbReference>
<dbReference type="InterPro" id="IPR016047">
    <property type="entry name" value="M23ase_b-sheet_dom"/>
</dbReference>
<feature type="chain" id="PRO_5046242871" evidence="1">
    <location>
        <begin position="19"/>
        <end position="322"/>
    </location>
</feature>
<name>A0ABW1V2Z8_9BACL</name>
<gene>
    <name evidence="3" type="ORF">ACFP56_09535</name>
</gene>
<comment type="caution">
    <text evidence="3">The sequence shown here is derived from an EMBL/GenBank/DDBJ whole genome shotgun (WGS) entry which is preliminary data.</text>
</comment>
<sequence>MRHAIAPLLILLLLSLLASGCSSQLGNGGDEMGESNKTIQEGMLASAMQEGKYEEIYSQFSKELQELVTLRDFEALGTEFVQGEQFDLISTMPVNGYRDEVWHNQASSPKGIMAVMDGQQTIVGFQVLNLVSYPETDQLSSETAFQLPFQDEWLVFWGGKNVFVNYHYEYDEGRYAYDFVKVKDGYTYEGDPTQNESYYAYDEPVLAPAAGTVIAVVDGIEDNVPGEMNPAQSAGNMVVIEHNNGEKSLLAHFKKDSIKVKMGDSVEAGQLLGTCGNSGNSSEPHIHYEVTKPQADGSELSIPITFEDGKEWVRGDIAVGSN</sequence>
<dbReference type="GO" id="GO:0016787">
    <property type="term" value="F:hydrolase activity"/>
    <property type="evidence" value="ECO:0007669"/>
    <property type="project" value="UniProtKB-KW"/>
</dbReference>
<dbReference type="PROSITE" id="PS51257">
    <property type="entry name" value="PROKAR_LIPOPROTEIN"/>
    <property type="match status" value="1"/>
</dbReference>
<dbReference type="EMBL" id="JBHSTE010000003">
    <property type="protein sequence ID" value="MFC6332863.1"/>
    <property type="molecule type" value="Genomic_DNA"/>
</dbReference>
<evidence type="ECO:0000259" key="2">
    <source>
        <dbReference type="Pfam" id="PF01551"/>
    </source>
</evidence>
<keyword evidence="3" id="KW-0378">Hydrolase</keyword>
<dbReference type="Proteomes" id="UP001596233">
    <property type="component" value="Unassembled WGS sequence"/>
</dbReference>
<dbReference type="Pfam" id="PF01551">
    <property type="entry name" value="Peptidase_M23"/>
    <property type="match status" value="1"/>
</dbReference>
<dbReference type="PANTHER" id="PTHR21666:SF270">
    <property type="entry name" value="MUREIN HYDROLASE ACTIVATOR ENVC"/>
    <property type="match status" value="1"/>
</dbReference>
<protein>
    <submittedName>
        <fullName evidence="3">M23 family metallopeptidase</fullName>
        <ecNumber evidence="3">3.4.24.-</ecNumber>
    </submittedName>
</protein>
<dbReference type="SUPFAM" id="SSF51261">
    <property type="entry name" value="Duplicated hybrid motif"/>
    <property type="match status" value="1"/>
</dbReference>
<dbReference type="RefSeq" id="WP_379233741.1">
    <property type="nucleotide sequence ID" value="NZ_JBHSTE010000003.1"/>
</dbReference>
<reference evidence="4" key="1">
    <citation type="journal article" date="2019" name="Int. J. Syst. Evol. Microbiol.">
        <title>The Global Catalogue of Microorganisms (GCM) 10K type strain sequencing project: providing services to taxonomists for standard genome sequencing and annotation.</title>
        <authorList>
            <consortium name="The Broad Institute Genomics Platform"/>
            <consortium name="The Broad Institute Genome Sequencing Center for Infectious Disease"/>
            <person name="Wu L."/>
            <person name="Ma J."/>
        </authorList>
    </citation>
    <scope>NUCLEOTIDE SEQUENCE [LARGE SCALE GENOMIC DNA]</scope>
    <source>
        <strain evidence="4">PCU 280</strain>
    </source>
</reference>
<evidence type="ECO:0000313" key="3">
    <source>
        <dbReference type="EMBL" id="MFC6332863.1"/>
    </source>
</evidence>
<keyword evidence="1" id="KW-0732">Signal</keyword>
<dbReference type="CDD" id="cd12797">
    <property type="entry name" value="M23_peptidase"/>
    <property type="match status" value="1"/>
</dbReference>
<dbReference type="InterPro" id="IPR050570">
    <property type="entry name" value="Cell_wall_metabolism_enzyme"/>
</dbReference>
<feature type="domain" description="M23ase beta-sheet core" evidence="2">
    <location>
        <begin position="201"/>
        <end position="292"/>
    </location>
</feature>
<accession>A0ABW1V2Z8</accession>
<keyword evidence="4" id="KW-1185">Reference proteome</keyword>
<proteinExistence type="predicted"/>
<evidence type="ECO:0000313" key="4">
    <source>
        <dbReference type="Proteomes" id="UP001596233"/>
    </source>
</evidence>
<organism evidence="3 4">
    <name type="scientific">Paenibacillus septentrionalis</name>
    <dbReference type="NCBI Taxonomy" id="429342"/>
    <lineage>
        <taxon>Bacteria</taxon>
        <taxon>Bacillati</taxon>
        <taxon>Bacillota</taxon>
        <taxon>Bacilli</taxon>
        <taxon>Bacillales</taxon>
        <taxon>Paenibacillaceae</taxon>
        <taxon>Paenibacillus</taxon>
    </lineage>
</organism>
<dbReference type="EC" id="3.4.24.-" evidence="3"/>
<feature type="signal peptide" evidence="1">
    <location>
        <begin position="1"/>
        <end position="18"/>
    </location>
</feature>
<evidence type="ECO:0000256" key="1">
    <source>
        <dbReference type="SAM" id="SignalP"/>
    </source>
</evidence>
<dbReference type="InterPro" id="IPR011055">
    <property type="entry name" value="Dup_hybrid_motif"/>
</dbReference>
<dbReference type="PANTHER" id="PTHR21666">
    <property type="entry name" value="PEPTIDASE-RELATED"/>
    <property type="match status" value="1"/>
</dbReference>